<dbReference type="AlphaFoldDB" id="A0A7S0YXT8"/>
<protein>
    <submittedName>
        <fullName evidence="1">Uncharacterized protein</fullName>
    </submittedName>
</protein>
<sequence>MISSFQNLYRFSRENRANDCALLNNKKRNKFIFKPKSYNYEGTEGPVQKATIEKVFKLDSESKDGRLKDESPPWNFGWQMNERNTVWTDDLKSRLIKTVLCRDLGTSEKDLDERLSLLDTLLPGLGDQLVKAPPKLLLQILSDIPALAELLLNIKLQFPKADVLSLVSNDLNILVDPTFRRDLAKNATSLRAMLPDVDVDTFVENFPCVLDIQSLENALEDAKRLMPDVDVRRTLRVSPDMVISLMKGRRLVPYDDIPNPFS</sequence>
<organism evidence="1">
    <name type="scientific">Polytomella parva</name>
    <dbReference type="NCBI Taxonomy" id="51329"/>
    <lineage>
        <taxon>Eukaryota</taxon>
        <taxon>Viridiplantae</taxon>
        <taxon>Chlorophyta</taxon>
        <taxon>core chlorophytes</taxon>
        <taxon>Chlorophyceae</taxon>
        <taxon>CS clade</taxon>
        <taxon>Chlamydomonadales</taxon>
        <taxon>Chlamydomonadaceae</taxon>
        <taxon>Polytomella</taxon>
    </lineage>
</organism>
<accession>A0A7S0YXT8</accession>
<gene>
    <name evidence="1" type="ORF">PPAR00522_LOCUS22398</name>
</gene>
<proteinExistence type="predicted"/>
<reference evidence="1" key="1">
    <citation type="submission" date="2021-01" db="EMBL/GenBank/DDBJ databases">
        <authorList>
            <person name="Corre E."/>
            <person name="Pelletier E."/>
            <person name="Niang G."/>
            <person name="Scheremetjew M."/>
            <person name="Finn R."/>
            <person name="Kale V."/>
            <person name="Holt S."/>
            <person name="Cochrane G."/>
            <person name="Meng A."/>
            <person name="Brown T."/>
            <person name="Cohen L."/>
        </authorList>
    </citation>
    <scope>NUCLEOTIDE SEQUENCE</scope>
    <source>
        <strain evidence="1">SAG 63-3</strain>
    </source>
</reference>
<dbReference type="EMBL" id="HBFM01034383">
    <property type="protein sequence ID" value="CAD8793470.1"/>
    <property type="molecule type" value="Transcribed_RNA"/>
</dbReference>
<name>A0A7S0YXT8_9CHLO</name>
<evidence type="ECO:0000313" key="1">
    <source>
        <dbReference type="EMBL" id="CAD8793470.1"/>
    </source>
</evidence>